<keyword evidence="3" id="KW-0732">Signal</keyword>
<dbReference type="EMBL" id="JAACNO010002815">
    <property type="protein sequence ID" value="KAF4130629.1"/>
    <property type="molecule type" value="Genomic_DNA"/>
</dbReference>
<evidence type="ECO:0000313" key="9">
    <source>
        <dbReference type="Proteomes" id="UP000704712"/>
    </source>
</evidence>
<protein>
    <submittedName>
        <fullName evidence="8">Trypsin</fullName>
    </submittedName>
</protein>
<dbReference type="InterPro" id="IPR050430">
    <property type="entry name" value="Peptidase_S1"/>
</dbReference>
<keyword evidence="5" id="KW-1015">Disulfide bond</keyword>
<accession>A0A8S9TUZ8</accession>
<dbReference type="SUPFAM" id="SSF50494">
    <property type="entry name" value="Trypsin-like serine proteases"/>
    <property type="match status" value="1"/>
</dbReference>
<dbReference type="GO" id="GO:0005576">
    <property type="term" value="C:extracellular region"/>
    <property type="evidence" value="ECO:0007669"/>
    <property type="project" value="UniProtKB-SubCell"/>
</dbReference>
<dbReference type="InterPro" id="IPR001254">
    <property type="entry name" value="Trypsin_dom"/>
</dbReference>
<evidence type="ECO:0000256" key="3">
    <source>
        <dbReference type="ARBA" id="ARBA00022729"/>
    </source>
</evidence>
<evidence type="ECO:0000313" key="8">
    <source>
        <dbReference type="EMBL" id="KAF4130629.1"/>
    </source>
</evidence>
<evidence type="ECO:0000256" key="1">
    <source>
        <dbReference type="ARBA" id="ARBA00004613"/>
    </source>
</evidence>
<dbReference type="PROSITE" id="PS50240">
    <property type="entry name" value="TRYPSIN_DOM"/>
    <property type="match status" value="1"/>
</dbReference>
<dbReference type="PANTHER" id="PTHR24276">
    <property type="entry name" value="POLYSERASE-RELATED"/>
    <property type="match status" value="1"/>
</dbReference>
<evidence type="ECO:0000256" key="4">
    <source>
        <dbReference type="ARBA" id="ARBA00023026"/>
    </source>
</evidence>
<dbReference type="Proteomes" id="UP000704712">
    <property type="component" value="Unassembled WGS sequence"/>
</dbReference>
<comment type="subcellular location">
    <subcellularLocation>
        <location evidence="1">Secreted</location>
    </subcellularLocation>
</comment>
<name>A0A8S9TUZ8_PHYIN</name>
<reference evidence="8" key="1">
    <citation type="submission" date="2020-03" db="EMBL/GenBank/DDBJ databases">
        <title>Hybrid Assembly of Korean Phytophthora infestans isolates.</title>
        <authorList>
            <person name="Prokchorchik M."/>
            <person name="Lee Y."/>
            <person name="Seo J."/>
            <person name="Cho J.-H."/>
            <person name="Park Y.-E."/>
            <person name="Jang D.-C."/>
            <person name="Im J.-S."/>
            <person name="Choi J.-G."/>
            <person name="Park H.-J."/>
            <person name="Lee G.-B."/>
            <person name="Lee Y.-G."/>
            <person name="Hong S.-Y."/>
            <person name="Cho K."/>
            <person name="Sohn K.H."/>
        </authorList>
    </citation>
    <scope>NUCLEOTIDE SEQUENCE</scope>
    <source>
        <strain evidence="8">KR_2_A2</strain>
    </source>
</reference>
<keyword evidence="2" id="KW-0964">Secreted</keyword>
<dbReference type="InterPro" id="IPR009003">
    <property type="entry name" value="Peptidase_S1_PA"/>
</dbReference>
<sequence length="151" mass="15843">MYQELLSAGQINYVTVGSHYVNGSQNGVPADGKQIKIASAQIHPQFNINDTDSLWDVAVLKLERPSNYAPVKLPVAGDDKEEMCAGGVAGKGAWAGDMGDPLAKESTEGDANDVLIGVNSAGDGCKSQGIPRVYSRVSAALSWINPIINGQ</sequence>
<dbReference type="PANTHER" id="PTHR24276:SF98">
    <property type="entry name" value="FI18310P1-RELATED"/>
    <property type="match status" value="1"/>
</dbReference>
<organism evidence="8 9">
    <name type="scientific">Phytophthora infestans</name>
    <name type="common">Potato late blight agent</name>
    <name type="synonym">Botrytis infestans</name>
    <dbReference type="NCBI Taxonomy" id="4787"/>
    <lineage>
        <taxon>Eukaryota</taxon>
        <taxon>Sar</taxon>
        <taxon>Stramenopiles</taxon>
        <taxon>Oomycota</taxon>
        <taxon>Peronosporomycetes</taxon>
        <taxon>Peronosporales</taxon>
        <taxon>Peronosporaceae</taxon>
        <taxon>Phytophthora</taxon>
    </lineage>
</organism>
<dbReference type="SMART" id="SM00020">
    <property type="entry name" value="Tryp_SPc"/>
    <property type="match status" value="1"/>
</dbReference>
<evidence type="ECO:0000256" key="5">
    <source>
        <dbReference type="ARBA" id="ARBA00023157"/>
    </source>
</evidence>
<evidence type="ECO:0000256" key="6">
    <source>
        <dbReference type="ARBA" id="ARBA00023180"/>
    </source>
</evidence>
<dbReference type="Pfam" id="PF00089">
    <property type="entry name" value="Trypsin"/>
    <property type="match status" value="1"/>
</dbReference>
<evidence type="ECO:0000256" key="2">
    <source>
        <dbReference type="ARBA" id="ARBA00022525"/>
    </source>
</evidence>
<dbReference type="GO" id="GO:0006508">
    <property type="term" value="P:proteolysis"/>
    <property type="evidence" value="ECO:0007669"/>
    <property type="project" value="InterPro"/>
</dbReference>
<dbReference type="GO" id="GO:0004252">
    <property type="term" value="F:serine-type endopeptidase activity"/>
    <property type="evidence" value="ECO:0007669"/>
    <property type="project" value="InterPro"/>
</dbReference>
<dbReference type="AlphaFoldDB" id="A0A8S9TUZ8"/>
<dbReference type="Gene3D" id="2.40.10.10">
    <property type="entry name" value="Trypsin-like serine proteases"/>
    <property type="match status" value="2"/>
</dbReference>
<feature type="domain" description="Peptidase S1" evidence="7">
    <location>
        <begin position="1"/>
        <end position="149"/>
    </location>
</feature>
<comment type="caution">
    <text evidence="8">The sequence shown here is derived from an EMBL/GenBank/DDBJ whole genome shotgun (WGS) entry which is preliminary data.</text>
</comment>
<proteinExistence type="predicted"/>
<keyword evidence="4" id="KW-0843">Virulence</keyword>
<dbReference type="InterPro" id="IPR043504">
    <property type="entry name" value="Peptidase_S1_PA_chymotrypsin"/>
</dbReference>
<evidence type="ECO:0000259" key="7">
    <source>
        <dbReference type="PROSITE" id="PS50240"/>
    </source>
</evidence>
<keyword evidence="6" id="KW-0325">Glycoprotein</keyword>
<gene>
    <name evidence="8" type="ORF">GN958_ATG20211</name>
</gene>